<evidence type="ECO:0000256" key="3">
    <source>
        <dbReference type="ARBA" id="ARBA00023143"/>
    </source>
</evidence>
<dbReference type="STRING" id="28034.BFX07_00815"/>
<dbReference type="EMBL" id="FWWY01000001">
    <property type="protein sequence ID" value="SMC04564.1"/>
    <property type="molecule type" value="Genomic_DNA"/>
</dbReference>
<organism evidence="6 7">
    <name type="scientific">Sulfobacillus thermosulfidooxidans (strain DSM 9293 / VKM B-1269 / AT-1)</name>
    <dbReference type="NCBI Taxonomy" id="929705"/>
    <lineage>
        <taxon>Bacteria</taxon>
        <taxon>Bacillati</taxon>
        <taxon>Bacillota</taxon>
        <taxon>Clostridia</taxon>
        <taxon>Eubacteriales</taxon>
        <taxon>Clostridiales Family XVII. Incertae Sedis</taxon>
        <taxon>Sulfobacillus</taxon>
    </lineage>
</organism>
<dbReference type="RefSeq" id="WP_020375746.1">
    <property type="nucleotide sequence ID" value="NZ_FWWY01000001.1"/>
</dbReference>
<comment type="similarity">
    <text evidence="2 4">Belongs to the FliE family.</text>
</comment>
<evidence type="ECO:0000256" key="2">
    <source>
        <dbReference type="ARBA" id="ARBA00009272"/>
    </source>
</evidence>
<dbReference type="GO" id="GO:0071973">
    <property type="term" value="P:bacterial-type flagellum-dependent cell motility"/>
    <property type="evidence" value="ECO:0007669"/>
    <property type="project" value="InterPro"/>
</dbReference>
<reference evidence="7" key="1">
    <citation type="submission" date="2017-04" db="EMBL/GenBank/DDBJ databases">
        <authorList>
            <person name="Varghese N."/>
            <person name="Submissions S."/>
        </authorList>
    </citation>
    <scope>NUCLEOTIDE SEQUENCE [LARGE SCALE GENOMIC DNA]</scope>
    <source>
        <strain evidence="7">DSM 9293</strain>
    </source>
</reference>
<keyword evidence="6" id="KW-0282">Flagellum</keyword>
<dbReference type="OrthoDB" id="9812413at2"/>
<dbReference type="GO" id="GO:0003774">
    <property type="term" value="F:cytoskeletal motor activity"/>
    <property type="evidence" value="ECO:0007669"/>
    <property type="project" value="InterPro"/>
</dbReference>
<comment type="subcellular location">
    <subcellularLocation>
        <location evidence="1 4">Bacterial flagellum basal body</location>
    </subcellularLocation>
</comment>
<evidence type="ECO:0000256" key="4">
    <source>
        <dbReference type="HAMAP-Rule" id="MF_00724"/>
    </source>
</evidence>
<proteinExistence type="inferred from homology"/>
<dbReference type="Pfam" id="PF02049">
    <property type="entry name" value="FliE"/>
    <property type="match status" value="1"/>
</dbReference>
<keyword evidence="6" id="KW-0966">Cell projection</keyword>
<keyword evidence="7" id="KW-1185">Reference proteome</keyword>
<dbReference type="HAMAP" id="MF_00724">
    <property type="entry name" value="FliE"/>
    <property type="match status" value="1"/>
</dbReference>
<evidence type="ECO:0000313" key="6">
    <source>
        <dbReference type="EMBL" id="SMC04564.1"/>
    </source>
</evidence>
<dbReference type="Proteomes" id="UP000192660">
    <property type="component" value="Unassembled WGS sequence"/>
</dbReference>
<dbReference type="PRINTS" id="PR01006">
    <property type="entry name" value="FLGHOOKFLIE"/>
</dbReference>
<dbReference type="GO" id="GO:0005198">
    <property type="term" value="F:structural molecule activity"/>
    <property type="evidence" value="ECO:0007669"/>
    <property type="project" value="UniProtKB-UniRule"/>
</dbReference>
<evidence type="ECO:0000256" key="5">
    <source>
        <dbReference type="NCBIfam" id="TIGR00205"/>
    </source>
</evidence>
<name>A0A1W1WE40_SULTA</name>
<dbReference type="NCBIfam" id="TIGR00205">
    <property type="entry name" value="fliE"/>
    <property type="match status" value="1"/>
</dbReference>
<keyword evidence="6" id="KW-0969">Cilium</keyword>
<sequence>MNPVGLTLTNPANLNTVGSSVGGHGAGASTFGALLKGAISQLESSQAHANQQITGAMTGQVTITGAMVAIAEAQSTLDVATAIRNNVVQAYQTIMNMSVG</sequence>
<dbReference type="InterPro" id="IPR001624">
    <property type="entry name" value="FliE"/>
</dbReference>
<accession>A0A1W1WE40</accession>
<dbReference type="PANTHER" id="PTHR34653:SF1">
    <property type="entry name" value="FLAGELLAR HOOK-BASAL BODY COMPLEX PROTEIN FLIE"/>
    <property type="match status" value="1"/>
</dbReference>
<dbReference type="PANTHER" id="PTHR34653">
    <property type="match status" value="1"/>
</dbReference>
<keyword evidence="3 4" id="KW-0975">Bacterial flagellum</keyword>
<protein>
    <recommendedName>
        <fullName evidence="4 5">Flagellar hook-basal body complex protein FliE</fullName>
    </recommendedName>
</protein>
<gene>
    <name evidence="4" type="primary">fliE</name>
    <name evidence="6" type="ORF">SAMN00768000_1721</name>
</gene>
<dbReference type="GO" id="GO:0009425">
    <property type="term" value="C:bacterial-type flagellum basal body"/>
    <property type="evidence" value="ECO:0007669"/>
    <property type="project" value="UniProtKB-SubCell"/>
</dbReference>
<dbReference type="AlphaFoldDB" id="A0A1W1WE40"/>
<evidence type="ECO:0000256" key="1">
    <source>
        <dbReference type="ARBA" id="ARBA00004117"/>
    </source>
</evidence>
<evidence type="ECO:0000313" key="7">
    <source>
        <dbReference type="Proteomes" id="UP000192660"/>
    </source>
</evidence>